<evidence type="ECO:0000256" key="7">
    <source>
        <dbReference type="ARBA" id="ARBA00023136"/>
    </source>
</evidence>
<dbReference type="InterPro" id="IPR013525">
    <property type="entry name" value="ABC2_TM"/>
</dbReference>
<dbReference type="InterPro" id="IPR027417">
    <property type="entry name" value="P-loop_NTPase"/>
</dbReference>
<feature type="transmembrane region" description="Helical" evidence="8">
    <location>
        <begin position="475"/>
        <end position="498"/>
    </location>
</feature>
<sequence>LPGKGNREKQILKNITGALRPGRFTVIMGASGAGKTSFLNLISGEARLGGTSGQVLINGKEVRGKEVRELTGFVQQDDLIMDTMTVREAVTMSALLRIPPSVSREEKLQKVDEILDLMQLTKAADTIIGSAQVKGVSGGERKRTSISMELVSNPSILFLDEPTSGLDTYTAYSVCKFLKELASSGRTIVATLHQPSSEIFDLIDDVVLLANGEIMYAGPADQVVPYFGAHGYPCPDYVNPADFLFMNVLNQATASISSTPDGPLEWRSTGHDSIIEPWSGTSMEKGQAPLSRRLNAPRDPRDIQRLLQAWKESELGTALDATARSVPKEGNVGYDKAHRKYHSSFFTQLPLLVRRGWKNSWRNKMIIQMKLVELIFLAFFIDSIFWKIGEKGLSSQSRRGLLFFLVVNQTFSNATGNLMTFYNDRFVFEREHRAGMYSLPAYFTSKALVEIPFFILLPLLMVIFTYFAAGLQVDAGKFFICAVTIVLAGNTGAAIGLFSACTFKRPDISFIFVPLLMIPLMMFSGIFVNLDEMQGWIRWLQWLSTMKYGYVALVKNEMDGL</sequence>
<dbReference type="PANTHER" id="PTHR48041">
    <property type="entry name" value="ABC TRANSPORTER G FAMILY MEMBER 28"/>
    <property type="match status" value="1"/>
</dbReference>
<keyword evidence="10" id="KW-0378">Hydrolase</keyword>
<evidence type="ECO:0000256" key="2">
    <source>
        <dbReference type="ARBA" id="ARBA00022448"/>
    </source>
</evidence>
<keyword evidence="11" id="KW-1185">Reference proteome</keyword>
<keyword evidence="2" id="KW-0813">Transport</keyword>
<evidence type="ECO:0000256" key="8">
    <source>
        <dbReference type="SAM" id="Phobius"/>
    </source>
</evidence>
<dbReference type="SMART" id="SM00382">
    <property type="entry name" value="AAA"/>
    <property type="match status" value="1"/>
</dbReference>
<feature type="non-terminal residue" evidence="10">
    <location>
        <position position="561"/>
    </location>
</feature>
<keyword evidence="7 8" id="KW-0472">Membrane</keyword>
<dbReference type="EMBL" id="KZ987776">
    <property type="protein sequence ID" value="RKP14917.1"/>
    <property type="molecule type" value="Genomic_DNA"/>
</dbReference>
<keyword evidence="4" id="KW-0547">Nucleotide-binding</keyword>
<feature type="transmembrane region" description="Helical" evidence="8">
    <location>
        <begin position="401"/>
        <end position="422"/>
    </location>
</feature>
<evidence type="ECO:0000256" key="5">
    <source>
        <dbReference type="ARBA" id="ARBA00022840"/>
    </source>
</evidence>
<dbReference type="Proteomes" id="UP000267251">
    <property type="component" value="Unassembled WGS sequence"/>
</dbReference>
<keyword evidence="5" id="KW-0067">ATP-binding</keyword>
<evidence type="ECO:0000259" key="9">
    <source>
        <dbReference type="PROSITE" id="PS50893"/>
    </source>
</evidence>
<feature type="non-terminal residue" evidence="10">
    <location>
        <position position="1"/>
    </location>
</feature>
<name>A0A4P9Y734_9FUNG</name>
<dbReference type="Pfam" id="PF01061">
    <property type="entry name" value="ABC2_membrane"/>
    <property type="match status" value="1"/>
</dbReference>
<comment type="subcellular location">
    <subcellularLocation>
        <location evidence="1">Membrane</location>
        <topology evidence="1">Multi-pass membrane protein</topology>
    </subcellularLocation>
</comment>
<reference evidence="11" key="1">
    <citation type="journal article" date="2018" name="Nat. Microbiol.">
        <title>Leveraging single-cell genomics to expand the fungal tree of life.</title>
        <authorList>
            <person name="Ahrendt S.R."/>
            <person name="Quandt C.A."/>
            <person name="Ciobanu D."/>
            <person name="Clum A."/>
            <person name="Salamov A."/>
            <person name="Andreopoulos B."/>
            <person name="Cheng J.F."/>
            <person name="Woyke T."/>
            <person name="Pelin A."/>
            <person name="Henrissat B."/>
            <person name="Reynolds N.K."/>
            <person name="Benny G.L."/>
            <person name="Smith M.E."/>
            <person name="James T.Y."/>
            <person name="Grigoriev I.V."/>
        </authorList>
    </citation>
    <scope>NUCLEOTIDE SEQUENCE [LARGE SCALE GENOMIC DNA]</scope>
</reference>
<gene>
    <name evidence="10" type="ORF">BJ684DRAFT_5841</name>
</gene>
<evidence type="ECO:0000256" key="3">
    <source>
        <dbReference type="ARBA" id="ARBA00022692"/>
    </source>
</evidence>
<dbReference type="CDD" id="cd03213">
    <property type="entry name" value="ABCG_EPDR"/>
    <property type="match status" value="1"/>
</dbReference>
<evidence type="ECO:0000256" key="6">
    <source>
        <dbReference type="ARBA" id="ARBA00022989"/>
    </source>
</evidence>
<feature type="transmembrane region" description="Helical" evidence="8">
    <location>
        <begin position="371"/>
        <end position="389"/>
    </location>
</feature>
<organism evidence="10 11">
    <name type="scientific">Piptocephalis cylindrospora</name>
    <dbReference type="NCBI Taxonomy" id="1907219"/>
    <lineage>
        <taxon>Eukaryota</taxon>
        <taxon>Fungi</taxon>
        <taxon>Fungi incertae sedis</taxon>
        <taxon>Zoopagomycota</taxon>
        <taxon>Zoopagomycotina</taxon>
        <taxon>Zoopagomycetes</taxon>
        <taxon>Zoopagales</taxon>
        <taxon>Piptocephalidaceae</taxon>
        <taxon>Piptocephalis</taxon>
    </lineage>
</organism>
<dbReference type="GO" id="GO:0140359">
    <property type="term" value="F:ABC-type transporter activity"/>
    <property type="evidence" value="ECO:0007669"/>
    <property type="project" value="InterPro"/>
</dbReference>
<dbReference type="InterPro" id="IPR003593">
    <property type="entry name" value="AAA+_ATPase"/>
</dbReference>
<accession>A0A4P9Y734</accession>
<dbReference type="AlphaFoldDB" id="A0A4P9Y734"/>
<dbReference type="GO" id="GO:0005524">
    <property type="term" value="F:ATP binding"/>
    <property type="evidence" value="ECO:0007669"/>
    <property type="project" value="UniProtKB-KW"/>
</dbReference>
<evidence type="ECO:0000256" key="4">
    <source>
        <dbReference type="ARBA" id="ARBA00022741"/>
    </source>
</evidence>
<feature type="transmembrane region" description="Helical" evidence="8">
    <location>
        <begin position="510"/>
        <end position="530"/>
    </location>
</feature>
<keyword evidence="3 8" id="KW-0812">Transmembrane</keyword>
<proteinExistence type="predicted"/>
<dbReference type="SUPFAM" id="SSF52540">
    <property type="entry name" value="P-loop containing nucleoside triphosphate hydrolases"/>
    <property type="match status" value="1"/>
</dbReference>
<keyword evidence="6 8" id="KW-1133">Transmembrane helix</keyword>
<dbReference type="PROSITE" id="PS50893">
    <property type="entry name" value="ABC_TRANSPORTER_2"/>
    <property type="match status" value="1"/>
</dbReference>
<feature type="domain" description="ABC transporter" evidence="9">
    <location>
        <begin position="1"/>
        <end position="236"/>
    </location>
</feature>
<dbReference type="GO" id="GO:0016020">
    <property type="term" value="C:membrane"/>
    <property type="evidence" value="ECO:0007669"/>
    <property type="project" value="UniProtKB-SubCell"/>
</dbReference>
<dbReference type="OrthoDB" id="66620at2759"/>
<dbReference type="Gene3D" id="3.40.50.300">
    <property type="entry name" value="P-loop containing nucleotide triphosphate hydrolases"/>
    <property type="match status" value="1"/>
</dbReference>
<evidence type="ECO:0000313" key="10">
    <source>
        <dbReference type="EMBL" id="RKP14917.1"/>
    </source>
</evidence>
<feature type="transmembrane region" description="Helical" evidence="8">
    <location>
        <begin position="443"/>
        <end position="469"/>
    </location>
</feature>
<dbReference type="Pfam" id="PF00005">
    <property type="entry name" value="ABC_tran"/>
    <property type="match status" value="1"/>
</dbReference>
<dbReference type="PANTHER" id="PTHR48041:SF139">
    <property type="entry name" value="PROTEIN SCARLET"/>
    <property type="match status" value="1"/>
</dbReference>
<dbReference type="GO" id="GO:0016887">
    <property type="term" value="F:ATP hydrolysis activity"/>
    <property type="evidence" value="ECO:0007669"/>
    <property type="project" value="InterPro"/>
</dbReference>
<dbReference type="InterPro" id="IPR003439">
    <property type="entry name" value="ABC_transporter-like_ATP-bd"/>
</dbReference>
<evidence type="ECO:0000313" key="11">
    <source>
        <dbReference type="Proteomes" id="UP000267251"/>
    </source>
</evidence>
<evidence type="ECO:0000256" key="1">
    <source>
        <dbReference type="ARBA" id="ARBA00004141"/>
    </source>
</evidence>
<dbReference type="InterPro" id="IPR050352">
    <property type="entry name" value="ABCG_transporters"/>
</dbReference>
<protein>
    <submittedName>
        <fullName evidence="10">P-loop containing nucleoside triphosphate hydrolase protein</fullName>
    </submittedName>
</protein>